<feature type="transmembrane region" description="Helical" evidence="4">
    <location>
        <begin position="96"/>
        <end position="116"/>
    </location>
</feature>
<feature type="transmembrane region" description="Helical" evidence="4">
    <location>
        <begin position="173"/>
        <end position="192"/>
    </location>
</feature>
<dbReference type="Proteomes" id="UP001307889">
    <property type="component" value="Chromosome 7"/>
</dbReference>
<feature type="chain" id="PRO_5046179218" description="Copper transport protein" evidence="5">
    <location>
        <begin position="23"/>
        <end position="207"/>
    </location>
</feature>
<keyword evidence="5" id="KW-0732">Signal</keyword>
<accession>A0ABN7AZ30</accession>
<dbReference type="PANTHER" id="PTHR12483">
    <property type="entry name" value="SOLUTE CARRIER FAMILY 31 COPPER TRANSPORTERS"/>
    <property type="match status" value="1"/>
</dbReference>
<keyword evidence="4" id="KW-0186">Copper</keyword>
<dbReference type="InterPro" id="IPR007274">
    <property type="entry name" value="Cop_transporter"/>
</dbReference>
<feature type="signal peptide" evidence="5">
    <location>
        <begin position="1"/>
        <end position="22"/>
    </location>
</feature>
<comment type="similarity">
    <text evidence="4">Belongs to the copper transporter (Ctr) (TC 1.A.56) family. SLC31A subfamily.</text>
</comment>
<evidence type="ECO:0000256" key="2">
    <source>
        <dbReference type="ARBA" id="ARBA00022989"/>
    </source>
</evidence>
<keyword evidence="4" id="KW-0187">Copper transport</keyword>
<evidence type="ECO:0000256" key="4">
    <source>
        <dbReference type="RuleBase" id="RU367022"/>
    </source>
</evidence>
<feature type="transmembrane region" description="Helical" evidence="4">
    <location>
        <begin position="148"/>
        <end position="167"/>
    </location>
</feature>
<evidence type="ECO:0000313" key="6">
    <source>
        <dbReference type="EMBL" id="BES96647.1"/>
    </source>
</evidence>
<comment type="subcellular location">
    <subcellularLocation>
        <location evidence="4">Membrane</location>
        <topology evidence="4">Multi-pass membrane protein</topology>
    </subcellularLocation>
</comment>
<name>A0ABN7AZ30_9HEMI</name>
<evidence type="ECO:0000256" key="1">
    <source>
        <dbReference type="ARBA" id="ARBA00022692"/>
    </source>
</evidence>
<gene>
    <name evidence="6" type="ORF">NTJ_09459</name>
</gene>
<keyword evidence="4" id="KW-0406">Ion transport</keyword>
<evidence type="ECO:0000313" key="7">
    <source>
        <dbReference type="Proteomes" id="UP001307889"/>
    </source>
</evidence>
<keyword evidence="7" id="KW-1185">Reference proteome</keyword>
<keyword evidence="4" id="KW-0813">Transport</keyword>
<keyword evidence="2 4" id="KW-1133">Transmembrane helix</keyword>
<evidence type="ECO:0000256" key="5">
    <source>
        <dbReference type="SAM" id="SignalP"/>
    </source>
</evidence>
<evidence type="ECO:0000256" key="3">
    <source>
        <dbReference type="ARBA" id="ARBA00023136"/>
    </source>
</evidence>
<reference evidence="6 7" key="1">
    <citation type="submission" date="2023-09" db="EMBL/GenBank/DDBJ databases">
        <title>Nesidiocoris tenuis whole genome shotgun sequence.</title>
        <authorList>
            <person name="Shibata T."/>
            <person name="Shimoda M."/>
            <person name="Kobayashi T."/>
            <person name="Uehara T."/>
        </authorList>
    </citation>
    <scope>NUCLEOTIDE SEQUENCE [LARGE SCALE GENOMIC DNA]</scope>
    <source>
        <strain evidence="6 7">Japan</strain>
    </source>
</reference>
<organism evidence="6 7">
    <name type="scientific">Nesidiocoris tenuis</name>
    <dbReference type="NCBI Taxonomy" id="355587"/>
    <lineage>
        <taxon>Eukaryota</taxon>
        <taxon>Metazoa</taxon>
        <taxon>Ecdysozoa</taxon>
        <taxon>Arthropoda</taxon>
        <taxon>Hexapoda</taxon>
        <taxon>Insecta</taxon>
        <taxon>Pterygota</taxon>
        <taxon>Neoptera</taxon>
        <taxon>Paraneoptera</taxon>
        <taxon>Hemiptera</taxon>
        <taxon>Heteroptera</taxon>
        <taxon>Panheteroptera</taxon>
        <taxon>Cimicomorpha</taxon>
        <taxon>Miridae</taxon>
        <taxon>Dicyphina</taxon>
        <taxon>Nesidiocoris</taxon>
    </lineage>
</organism>
<dbReference type="EMBL" id="AP028915">
    <property type="protein sequence ID" value="BES96647.1"/>
    <property type="molecule type" value="Genomic_DNA"/>
</dbReference>
<sequence>MVQNSLTSVTLLCLCCCVGTYAFPTKVVYNNGEYYGNQKILPISTEQPPMNEIAGTPEAHNEHHNHQNHGHKMTFHFGYNVTLLFDFWSIQSKLGMLWSCLVVAGLAATVEILKVVKLDLVIKYYRTRYPSSTDKPGIPKSKLIVKNGLISTIVAIQATLSFLIMLITMSFNVWLFASAILGLFIGQCMVAFKLYLPNHYYDDETCH</sequence>
<dbReference type="PANTHER" id="PTHR12483:SF115">
    <property type="entry name" value="COPPER TRANSPORT PROTEIN"/>
    <property type="match status" value="1"/>
</dbReference>
<keyword evidence="1 4" id="KW-0812">Transmembrane</keyword>
<keyword evidence="3 4" id="KW-0472">Membrane</keyword>
<proteinExistence type="inferred from homology"/>
<dbReference type="Pfam" id="PF04145">
    <property type="entry name" value="Ctr"/>
    <property type="match status" value="1"/>
</dbReference>
<protein>
    <recommendedName>
        <fullName evidence="4">Copper transport protein</fullName>
    </recommendedName>
</protein>